<keyword evidence="2" id="KW-1185">Reference proteome</keyword>
<dbReference type="Proteomes" id="UP001370490">
    <property type="component" value="Unassembled WGS sequence"/>
</dbReference>
<dbReference type="Gene3D" id="3.80.10.10">
    <property type="entry name" value="Ribonuclease Inhibitor"/>
    <property type="match status" value="1"/>
</dbReference>
<comment type="caution">
    <text evidence="1">The sequence shown here is derived from an EMBL/GenBank/DDBJ whole genome shotgun (WGS) entry which is preliminary data.</text>
</comment>
<sequence length="347" mass="38228">MEKEIALVPSLKKLNLNSNPNPNRPIKALSTITSLRPSGLATNNLKAPNLLSLCLGVIGKHLEDIIADLDEIAVGFPADIKMALVAIARRRKLLNDDVLLALADSSWEILDISGSDVSDFGLAKAAEMCKALRAVDISRCDRITALGVSELVEHCRLLETLRCGGCPRSDSTARKSLSILKPKLNDVEEESWEELDATEIAYGAVSLRWLVWPKIDNDSRESLSTECPRVVVNPKPTPFDLRGIPVPIEALPDRALDDPIVKDIDPKTWALCGFSTLPSSVSSSTELSMAEKFRLAFVERDQRLAPKRAKNARQHQRRAEREWVMNSTDAKAIALATRATKSLHSRN</sequence>
<gene>
    <name evidence="1" type="ORF">RJ641_034616</name>
</gene>
<evidence type="ECO:0000313" key="1">
    <source>
        <dbReference type="EMBL" id="KAK6934461.1"/>
    </source>
</evidence>
<dbReference type="InterPro" id="IPR032675">
    <property type="entry name" value="LRR_dom_sf"/>
</dbReference>
<organism evidence="1 2">
    <name type="scientific">Dillenia turbinata</name>
    <dbReference type="NCBI Taxonomy" id="194707"/>
    <lineage>
        <taxon>Eukaryota</taxon>
        <taxon>Viridiplantae</taxon>
        <taxon>Streptophyta</taxon>
        <taxon>Embryophyta</taxon>
        <taxon>Tracheophyta</taxon>
        <taxon>Spermatophyta</taxon>
        <taxon>Magnoliopsida</taxon>
        <taxon>eudicotyledons</taxon>
        <taxon>Gunneridae</taxon>
        <taxon>Pentapetalae</taxon>
        <taxon>Dilleniales</taxon>
        <taxon>Dilleniaceae</taxon>
        <taxon>Dillenia</taxon>
    </lineage>
</organism>
<evidence type="ECO:0000313" key="2">
    <source>
        <dbReference type="Proteomes" id="UP001370490"/>
    </source>
</evidence>
<dbReference type="FunFam" id="3.80.10.10:FF:000552">
    <property type="entry name" value="RNI-like superfamily protein"/>
    <property type="match status" value="1"/>
</dbReference>
<dbReference type="EMBL" id="JBAMMX010000008">
    <property type="protein sequence ID" value="KAK6934461.1"/>
    <property type="molecule type" value="Genomic_DNA"/>
</dbReference>
<dbReference type="SUPFAM" id="SSF52047">
    <property type="entry name" value="RNI-like"/>
    <property type="match status" value="1"/>
</dbReference>
<protein>
    <recommendedName>
        <fullName evidence="3">RNI-like superfamily protein</fullName>
    </recommendedName>
</protein>
<name>A0AAN8VQY9_9MAGN</name>
<proteinExistence type="predicted"/>
<dbReference type="AlphaFoldDB" id="A0AAN8VQY9"/>
<reference evidence="1 2" key="1">
    <citation type="submission" date="2023-12" db="EMBL/GenBank/DDBJ databases">
        <title>A high-quality genome assembly for Dillenia turbinata (Dilleniales).</title>
        <authorList>
            <person name="Chanderbali A."/>
        </authorList>
    </citation>
    <scope>NUCLEOTIDE SEQUENCE [LARGE SCALE GENOMIC DNA]</scope>
    <source>
        <strain evidence="1">LSX21</strain>
        <tissue evidence="1">Leaf</tissue>
    </source>
</reference>
<accession>A0AAN8VQY9</accession>
<evidence type="ECO:0008006" key="3">
    <source>
        <dbReference type="Google" id="ProtNLM"/>
    </source>
</evidence>